<feature type="domain" description="Fibronectin type-III" evidence="2">
    <location>
        <begin position="266"/>
        <end position="358"/>
    </location>
</feature>
<dbReference type="PROSITE" id="PS50853">
    <property type="entry name" value="FN3"/>
    <property type="match status" value="1"/>
</dbReference>
<proteinExistence type="predicted"/>
<evidence type="ECO:0000256" key="1">
    <source>
        <dbReference type="SAM" id="MobiDB-lite"/>
    </source>
</evidence>
<evidence type="ECO:0000313" key="4">
    <source>
        <dbReference type="Proteomes" id="UP000244896"/>
    </source>
</evidence>
<reference evidence="3 4" key="1">
    <citation type="journal article" date="2018" name="Syst. Appl. Microbiol.">
        <title>Ereboglobus luteus gen. nov. sp. nov. from cockroach guts, and new insights into the oxygen relationship of the genera Opitutus and Didymococcus (Verrucomicrobia: Opitutaceae).</title>
        <authorList>
            <person name="Tegtmeier D."/>
            <person name="Belitz A."/>
            <person name="Radek R."/>
            <person name="Heimerl T."/>
            <person name="Brune A."/>
        </authorList>
    </citation>
    <scope>NUCLEOTIDE SEQUENCE [LARGE SCALE GENOMIC DNA]</scope>
    <source>
        <strain evidence="3 4">Ho45</strain>
    </source>
</reference>
<gene>
    <name evidence="3" type="ORF">CKA38_08595</name>
</gene>
<organism evidence="3 4">
    <name type="scientific">Ereboglobus luteus</name>
    <dbReference type="NCBI Taxonomy" id="1796921"/>
    <lineage>
        <taxon>Bacteria</taxon>
        <taxon>Pseudomonadati</taxon>
        <taxon>Verrucomicrobiota</taxon>
        <taxon>Opitutia</taxon>
        <taxon>Opitutales</taxon>
        <taxon>Opitutaceae</taxon>
        <taxon>Ereboglobus</taxon>
    </lineage>
</organism>
<name>A0A2U8E3F0_9BACT</name>
<dbReference type="KEGG" id="elut:CKA38_08595"/>
<dbReference type="PRINTS" id="PR01217">
    <property type="entry name" value="PRICHEXTENSN"/>
</dbReference>
<dbReference type="PANTHER" id="PTHR24216">
    <property type="entry name" value="PAXILLIN-RELATED"/>
    <property type="match status" value="1"/>
</dbReference>
<accession>A0A2U8E3F0</accession>
<protein>
    <recommendedName>
        <fullName evidence="2">Fibronectin type-III domain-containing protein</fullName>
    </recommendedName>
</protein>
<dbReference type="EMBL" id="CP023004">
    <property type="protein sequence ID" value="AWI09296.1"/>
    <property type="molecule type" value="Genomic_DNA"/>
</dbReference>
<feature type="compositionally biased region" description="Low complexity" evidence="1">
    <location>
        <begin position="614"/>
        <end position="635"/>
    </location>
</feature>
<evidence type="ECO:0000313" key="3">
    <source>
        <dbReference type="EMBL" id="AWI09296.1"/>
    </source>
</evidence>
<feature type="compositionally biased region" description="Low complexity" evidence="1">
    <location>
        <begin position="486"/>
        <end position="551"/>
    </location>
</feature>
<evidence type="ECO:0000259" key="2">
    <source>
        <dbReference type="PROSITE" id="PS50853"/>
    </source>
</evidence>
<dbReference type="RefSeq" id="WP_108825107.1">
    <property type="nucleotide sequence ID" value="NZ_CP023004.1"/>
</dbReference>
<dbReference type="Proteomes" id="UP000244896">
    <property type="component" value="Chromosome"/>
</dbReference>
<feature type="compositionally biased region" description="Pro residues" evidence="1">
    <location>
        <begin position="552"/>
        <end position="569"/>
    </location>
</feature>
<dbReference type="InterPro" id="IPR003961">
    <property type="entry name" value="FN3_dom"/>
</dbReference>
<keyword evidence="4" id="KW-1185">Reference proteome</keyword>
<sequence>MGGRSGALPAKDEAIQAKWAGLIEADPSNADLLDRLEGSGITKTVTTGSGVVAAKDGLAESLRALKAASDPKTRAAIYAKDVRAALVGVRDTLGPILAAHDLGTLAPELIVQQAFARLKEAYPWLRAVTTDFSAENANFGQTIKTRLLGSLAAKDYDPANGYGDNDASSTDVPITINKHKGVPLSFNVNELASTSRDIFAIASGSALPIERTLITVRVACVFPARGNWRLRAIASDEAGGETEEISETFAVLPNTTGGNFELPPTPPETPAVTVAGGFQTLVIAIAQPKLTEVLGWQLCVQATPGEIPIVTHDGLQILTTTLTGLAASTTRYVRARAIGKNGLNSEWSAEVQGTSLAVSAEQIQDTADNLSAVADRLNDEIVTREAQAVATDNALAGVQTELEGHASEIEALITATETFLAQLEKNTAAITIEQQARVDNMRALARELKNAVALFGDSHANVQTLAEALIDESGNIIARCPIQQATPPATASASPSTKTPAVGPSPSTAASASPTTPSSSSPSKPSGSAAHAPAPRASTASSQRCKSSATPSPSPRSPSGPNSPKPTPSPTTASPSPRPRPHLRMPPWSAARRASPSRRPPAWSISSTAPRSPPATITWPATPSASSPPTRSMATRSPPARLTRGPSPLSRRNTSRLPRPHSRRPSGAVRPP</sequence>
<dbReference type="OrthoDB" id="190891at2"/>
<dbReference type="AlphaFoldDB" id="A0A2U8E3F0"/>
<dbReference type="PANTHER" id="PTHR24216:SF65">
    <property type="entry name" value="PAXILLIN-LIKE PROTEIN 1"/>
    <property type="match status" value="1"/>
</dbReference>
<feature type="region of interest" description="Disordered" evidence="1">
    <location>
        <begin position="486"/>
        <end position="672"/>
    </location>
</feature>